<protein>
    <submittedName>
        <fullName evidence="5">Oxidoreductase</fullName>
    </submittedName>
</protein>
<dbReference type="InterPro" id="IPR020843">
    <property type="entry name" value="ER"/>
</dbReference>
<dbReference type="InterPro" id="IPR047122">
    <property type="entry name" value="Trans-enoyl_RdTase-like"/>
</dbReference>
<dbReference type="PANTHER" id="PTHR45348">
    <property type="entry name" value="HYPOTHETICAL OXIDOREDUCTASE (EUROFUNG)"/>
    <property type="match status" value="1"/>
</dbReference>
<dbReference type="InterPro" id="IPR036291">
    <property type="entry name" value="NAD(P)-bd_dom_sf"/>
</dbReference>
<evidence type="ECO:0000259" key="4">
    <source>
        <dbReference type="SMART" id="SM00829"/>
    </source>
</evidence>
<dbReference type="GO" id="GO:0016651">
    <property type="term" value="F:oxidoreductase activity, acting on NAD(P)H"/>
    <property type="evidence" value="ECO:0007669"/>
    <property type="project" value="InterPro"/>
</dbReference>
<dbReference type="AlphaFoldDB" id="A0A6A6SQU2"/>
<dbReference type="InterPro" id="IPR013149">
    <property type="entry name" value="ADH-like_C"/>
</dbReference>
<comment type="similarity">
    <text evidence="1">Belongs to the zinc-containing alcohol dehydrogenase family.</text>
</comment>
<dbReference type="EMBL" id="MU004524">
    <property type="protein sequence ID" value="KAF2648738.1"/>
    <property type="molecule type" value="Genomic_DNA"/>
</dbReference>
<keyword evidence="3" id="KW-0560">Oxidoreductase</keyword>
<dbReference type="SUPFAM" id="SSF50129">
    <property type="entry name" value="GroES-like"/>
    <property type="match status" value="1"/>
</dbReference>
<proteinExistence type="inferred from homology"/>
<dbReference type="Gene3D" id="3.40.50.720">
    <property type="entry name" value="NAD(P)-binding Rossmann-like Domain"/>
    <property type="match status" value="1"/>
</dbReference>
<dbReference type="SUPFAM" id="SSF51735">
    <property type="entry name" value="NAD(P)-binding Rossmann-fold domains"/>
    <property type="match status" value="1"/>
</dbReference>
<dbReference type="OrthoDB" id="48317at2759"/>
<dbReference type="InterPro" id="IPR013154">
    <property type="entry name" value="ADH-like_N"/>
</dbReference>
<gene>
    <name evidence="5" type="ORF">K491DRAFT_612171</name>
</gene>
<dbReference type="Proteomes" id="UP000799324">
    <property type="component" value="Unassembled WGS sequence"/>
</dbReference>
<evidence type="ECO:0000313" key="6">
    <source>
        <dbReference type="Proteomes" id="UP000799324"/>
    </source>
</evidence>
<dbReference type="Gene3D" id="3.90.180.10">
    <property type="entry name" value="Medium-chain alcohol dehydrogenases, catalytic domain"/>
    <property type="match status" value="1"/>
</dbReference>
<organism evidence="5 6">
    <name type="scientific">Lophiostoma macrostomum CBS 122681</name>
    <dbReference type="NCBI Taxonomy" id="1314788"/>
    <lineage>
        <taxon>Eukaryota</taxon>
        <taxon>Fungi</taxon>
        <taxon>Dikarya</taxon>
        <taxon>Ascomycota</taxon>
        <taxon>Pezizomycotina</taxon>
        <taxon>Dothideomycetes</taxon>
        <taxon>Pleosporomycetidae</taxon>
        <taxon>Pleosporales</taxon>
        <taxon>Lophiostomataceae</taxon>
        <taxon>Lophiostoma</taxon>
    </lineage>
</organism>
<dbReference type="PANTHER" id="PTHR45348:SF2">
    <property type="entry name" value="ZINC-TYPE ALCOHOL DEHYDROGENASE-LIKE PROTEIN C2E1P3.01"/>
    <property type="match status" value="1"/>
</dbReference>
<comment type="subunit">
    <text evidence="2">Monomer.</text>
</comment>
<reference evidence="5" key="1">
    <citation type="journal article" date="2020" name="Stud. Mycol.">
        <title>101 Dothideomycetes genomes: a test case for predicting lifestyles and emergence of pathogens.</title>
        <authorList>
            <person name="Haridas S."/>
            <person name="Albert R."/>
            <person name="Binder M."/>
            <person name="Bloem J."/>
            <person name="Labutti K."/>
            <person name="Salamov A."/>
            <person name="Andreopoulos B."/>
            <person name="Baker S."/>
            <person name="Barry K."/>
            <person name="Bills G."/>
            <person name="Bluhm B."/>
            <person name="Cannon C."/>
            <person name="Castanera R."/>
            <person name="Culley D."/>
            <person name="Daum C."/>
            <person name="Ezra D."/>
            <person name="Gonzalez J."/>
            <person name="Henrissat B."/>
            <person name="Kuo A."/>
            <person name="Liang C."/>
            <person name="Lipzen A."/>
            <person name="Lutzoni F."/>
            <person name="Magnuson J."/>
            <person name="Mondo S."/>
            <person name="Nolan M."/>
            <person name="Ohm R."/>
            <person name="Pangilinan J."/>
            <person name="Park H.-J."/>
            <person name="Ramirez L."/>
            <person name="Alfaro M."/>
            <person name="Sun H."/>
            <person name="Tritt A."/>
            <person name="Yoshinaga Y."/>
            <person name="Zwiers L.-H."/>
            <person name="Turgeon B."/>
            <person name="Goodwin S."/>
            <person name="Spatafora J."/>
            <person name="Crous P."/>
            <person name="Grigoriev I."/>
        </authorList>
    </citation>
    <scope>NUCLEOTIDE SEQUENCE</scope>
    <source>
        <strain evidence="5">CBS 122681</strain>
    </source>
</reference>
<keyword evidence="6" id="KW-1185">Reference proteome</keyword>
<accession>A0A6A6SQU2</accession>
<evidence type="ECO:0000256" key="2">
    <source>
        <dbReference type="ARBA" id="ARBA00011245"/>
    </source>
</evidence>
<dbReference type="Pfam" id="PF08240">
    <property type="entry name" value="ADH_N"/>
    <property type="match status" value="1"/>
</dbReference>
<evidence type="ECO:0000313" key="5">
    <source>
        <dbReference type="EMBL" id="KAF2648738.1"/>
    </source>
</evidence>
<sequence length="336" mass="34976">MANKAAYLSAPGSKLEVKDAPLGKPGPGVVLIRNHAVAVNPLDILQQDYGVLIDEWPHITGTDMSGIVEEVGEGVTRLKKGDRVAACAARIITKDPAMTAFQNYALAPATLAAKIPDETSFITASMFPLALATASAGLFQSTYIGLPVPGAADTPDLAAKAKVILIWSGASSVGSCAVQLAAACGLTVLATASVKNKGRVEELGADIVFDHSKADVVKDIIAAAEGKMVVGAFDAYSSAASLTHCADVLHHFGGGYINAVTPRFVEAATIPEDRPSPDELATWNNVWLDFLEKGLANGKLKAGTTPLVVGTGLEKCQEALNRYRQGVSAEKVVVEL</sequence>
<dbReference type="SMART" id="SM00829">
    <property type="entry name" value="PKS_ER"/>
    <property type="match status" value="1"/>
</dbReference>
<feature type="domain" description="Enoyl reductase (ER)" evidence="4">
    <location>
        <begin position="12"/>
        <end position="334"/>
    </location>
</feature>
<name>A0A6A6SQU2_9PLEO</name>
<evidence type="ECO:0000256" key="3">
    <source>
        <dbReference type="ARBA" id="ARBA00023002"/>
    </source>
</evidence>
<dbReference type="Pfam" id="PF00107">
    <property type="entry name" value="ADH_zinc_N"/>
    <property type="match status" value="1"/>
</dbReference>
<evidence type="ECO:0000256" key="1">
    <source>
        <dbReference type="ARBA" id="ARBA00008072"/>
    </source>
</evidence>
<dbReference type="InterPro" id="IPR011032">
    <property type="entry name" value="GroES-like_sf"/>
</dbReference>
<dbReference type="CDD" id="cd08249">
    <property type="entry name" value="enoyl_reductase_like"/>
    <property type="match status" value="1"/>
</dbReference>